<proteinExistence type="predicted"/>
<protein>
    <submittedName>
        <fullName evidence="1">Uncharacterized protein</fullName>
    </submittedName>
</protein>
<evidence type="ECO:0000313" key="1">
    <source>
        <dbReference type="EMBL" id="OHA83225.1"/>
    </source>
</evidence>
<dbReference type="EMBL" id="MHUV01000001">
    <property type="protein sequence ID" value="OHA83225.1"/>
    <property type="molecule type" value="Genomic_DNA"/>
</dbReference>
<dbReference type="Proteomes" id="UP000178817">
    <property type="component" value="Unassembled WGS sequence"/>
</dbReference>
<comment type="caution">
    <text evidence="1">The sequence shown here is derived from an EMBL/GenBank/DDBJ whole genome shotgun (WGS) entry which is preliminary data.</text>
</comment>
<evidence type="ECO:0000313" key="2">
    <source>
        <dbReference type="Proteomes" id="UP000178817"/>
    </source>
</evidence>
<reference evidence="1 2" key="1">
    <citation type="journal article" date="2016" name="Nat. Commun.">
        <title>Thousands of microbial genomes shed light on interconnected biogeochemical processes in an aquifer system.</title>
        <authorList>
            <person name="Anantharaman K."/>
            <person name="Brown C.T."/>
            <person name="Hug L.A."/>
            <person name="Sharon I."/>
            <person name="Castelle C.J."/>
            <person name="Probst A.J."/>
            <person name="Thomas B.C."/>
            <person name="Singh A."/>
            <person name="Wilkins M.J."/>
            <person name="Karaoz U."/>
            <person name="Brodie E.L."/>
            <person name="Williams K.H."/>
            <person name="Hubbard S.S."/>
            <person name="Banfield J.F."/>
        </authorList>
    </citation>
    <scope>NUCLEOTIDE SEQUENCE [LARGE SCALE GENOMIC DNA]</scope>
</reference>
<gene>
    <name evidence="1" type="ORF">A3B07_00460</name>
</gene>
<dbReference type="STRING" id="1802726.A3B07_00460"/>
<accession>A0A1G2SE27</accession>
<name>A0A1G2SE27_9BACT</name>
<dbReference type="AlphaFoldDB" id="A0A1G2SE27"/>
<organism evidence="1 2">
    <name type="scientific">Candidatus Yonathbacteria bacterium RIFCSPLOWO2_01_FULL_43_27</name>
    <dbReference type="NCBI Taxonomy" id="1802726"/>
    <lineage>
        <taxon>Bacteria</taxon>
        <taxon>Candidatus Yonathiibacteriota</taxon>
    </lineage>
</organism>
<sequence>MFVFAAATTTMGRTVEEDQLIKGLQDQVSNLLSPKHIRQNAIAEYLKVSTSPQSPKPGETVRVTIESYLSDLSRATITWSVNNKIIEKGIDKTSFSFKVGPSGGSTRLGVLIVTNEGEEVYKEYSFNPLGLTILWEADTYTPPFYKGKPLATYQSHVRAVVIPDAVKAGGAFDTSALSYTWKQNGYAIPEASGYGKNSYTFTAPRPYEETRVGVSASPLKEGARSEFALNLPITNPFIFFYEVHPLLGVRYERPLGSEVALSQKDISLRAEPFFFSNGKNEAESISYTWALNGKTIVNPGRAITLRNTEGIKGESQLSLGMYGIKKTFQSASQMIRLKFDEESAGVPTF</sequence>